<dbReference type="eggNOG" id="COG2271">
    <property type="taxonomic scope" value="Bacteria"/>
</dbReference>
<keyword evidence="3 6" id="KW-0812">Transmembrane</keyword>
<feature type="domain" description="Major facilitator superfamily (MFS) profile" evidence="7">
    <location>
        <begin position="33"/>
        <end position="442"/>
    </location>
</feature>
<feature type="transmembrane region" description="Helical" evidence="6">
    <location>
        <begin position="327"/>
        <end position="344"/>
    </location>
</feature>
<feature type="transmembrane region" description="Helical" evidence="6">
    <location>
        <begin position="417"/>
        <end position="438"/>
    </location>
</feature>
<reference evidence="8 9" key="1">
    <citation type="submission" date="2009-01" db="EMBL/GenBank/DDBJ databases">
        <authorList>
            <person name="Qin X."/>
            <person name="Bachman B."/>
            <person name="Battles P."/>
            <person name="Bell A."/>
            <person name="Bess C."/>
            <person name="Bickham C."/>
            <person name="Chaboub L."/>
            <person name="Chen D."/>
            <person name="Coyle M."/>
            <person name="Deiros D.R."/>
            <person name="Dinh H."/>
            <person name="Forbes L."/>
            <person name="Fowler G."/>
            <person name="Francisco L."/>
            <person name="Fu Q."/>
            <person name="Gubbala S."/>
            <person name="Hale W."/>
            <person name="Han Y."/>
            <person name="Hemphill L."/>
            <person name="Highlander S.K."/>
            <person name="Hirani K."/>
            <person name="Hogues M."/>
            <person name="Jackson L."/>
            <person name="Jakkamsetti A."/>
            <person name="Javaid M."/>
            <person name="Jiang H."/>
            <person name="Korchina V."/>
            <person name="Kovar C."/>
            <person name="Lara F."/>
            <person name="Lee S."/>
            <person name="Mata R."/>
            <person name="Mathew T."/>
            <person name="Moen C."/>
            <person name="Morales K."/>
            <person name="Munidasa M."/>
            <person name="Nazareth L."/>
            <person name="Ngo R."/>
            <person name="Nguyen L."/>
            <person name="Okwuonu G."/>
            <person name="Ongeri F."/>
            <person name="Patil S."/>
            <person name="Petrosino J."/>
            <person name="Pham C."/>
            <person name="Pham P."/>
            <person name="Pu L.-L."/>
            <person name="Puazo M."/>
            <person name="Raj R."/>
            <person name="Reid J."/>
            <person name="Rouhana J."/>
            <person name="Saada N."/>
            <person name="Shang Y."/>
            <person name="Simmons D."/>
            <person name="Thornton R."/>
            <person name="Warren J."/>
            <person name="Weissenberger G."/>
            <person name="Zhang J."/>
            <person name="Zhang L."/>
            <person name="Zhou C."/>
            <person name="Zhu D."/>
            <person name="Muzny D."/>
            <person name="Worley K."/>
            <person name="Gibbs R."/>
        </authorList>
    </citation>
    <scope>NUCLEOTIDE SEQUENCE [LARGE SCALE GENOMIC DNA]</scope>
    <source>
        <strain evidence="8 9">ATCC 49540</strain>
    </source>
</reference>
<dbReference type="AlphaFoldDB" id="C2ERC4"/>
<feature type="transmembrane region" description="Helical" evidence="6">
    <location>
        <begin position="159"/>
        <end position="184"/>
    </location>
</feature>
<evidence type="ECO:0000313" key="9">
    <source>
        <dbReference type="Proteomes" id="UP000004483"/>
    </source>
</evidence>
<sequence>MFHLFKFLKPSPDATNLVPKDKIPSVYRRKQTGVILATCFTYLAYYIIRLIFTTEQKPVMKEYGFNIGQIGLILSTFGIGYGVAKLFMGGLSDKSNTRVFLAFGLYLSCIFNAFLAFTKNFYLILFLMLLISITQAMGAPACQREISLWFAKKHRGVVFAVWASAHNAGAFACVACIQIATFLFSGSLPAVFLTASVVSAIIATIMLLINSERPEVAGLPNMAVYSGHVELDENGNSTAQELSNKTFWQILYQDILCNKVVWAVTLTSMSIYIVRYGIMSWIPSYLPTKGFSVDWAKWLVGIFELSAVPGVIILGGISDLLKGRRSLVCLICVICLIICLITYFTSTSHAVIVAVLFIMGSLIYAPLSLVGLMVNEAVPNYAVGLSTGFMGFFQYVFGETAATALIGQLVNHFGWGASSVTIYVAAGAAFLLLVYLVFKERHILRMEAKVNAADHAKENNGEKAQN</sequence>
<dbReference type="GO" id="GO:0005886">
    <property type="term" value="C:plasma membrane"/>
    <property type="evidence" value="ECO:0007669"/>
    <property type="project" value="UniProtKB-SubCell"/>
</dbReference>
<feature type="transmembrane region" description="Helical" evidence="6">
    <location>
        <begin position="64"/>
        <end position="87"/>
    </location>
</feature>
<dbReference type="InterPro" id="IPR000849">
    <property type="entry name" value="Sugar_P_transporter"/>
</dbReference>
<comment type="caution">
    <text evidence="8">The sequence shown here is derived from an EMBL/GenBank/DDBJ whole genome shotgun (WGS) entry which is preliminary data.</text>
</comment>
<dbReference type="PROSITE" id="PS50850">
    <property type="entry name" value="MFS"/>
    <property type="match status" value="1"/>
</dbReference>
<dbReference type="PANTHER" id="PTHR43826">
    <property type="entry name" value="GLUCOSE-6-PHOSPHATE EXCHANGER SLC37A4"/>
    <property type="match status" value="1"/>
</dbReference>
<feature type="transmembrane region" description="Helical" evidence="6">
    <location>
        <begin position="350"/>
        <end position="374"/>
    </location>
</feature>
<dbReference type="InterPro" id="IPR011701">
    <property type="entry name" value="MFS"/>
</dbReference>
<evidence type="ECO:0000259" key="7">
    <source>
        <dbReference type="PROSITE" id="PS50850"/>
    </source>
</evidence>
<dbReference type="PANTHER" id="PTHR43826:SF6">
    <property type="entry name" value="GLYCEROL-3-PHOSPHATE TRANSPORTER"/>
    <property type="match status" value="1"/>
</dbReference>
<evidence type="ECO:0000256" key="3">
    <source>
        <dbReference type="ARBA" id="ARBA00022692"/>
    </source>
</evidence>
<feature type="transmembrane region" description="Helical" evidence="6">
    <location>
        <begin position="260"/>
        <end position="278"/>
    </location>
</feature>
<protein>
    <submittedName>
        <fullName evidence="8">Transporter, major facilitator family protein</fullName>
    </submittedName>
</protein>
<evidence type="ECO:0000256" key="2">
    <source>
        <dbReference type="ARBA" id="ARBA00022448"/>
    </source>
</evidence>
<dbReference type="HOGENOM" id="CLU_001265_31_0_9"/>
<evidence type="ECO:0000313" key="8">
    <source>
        <dbReference type="EMBL" id="EEJ41541.1"/>
    </source>
</evidence>
<evidence type="ECO:0000256" key="6">
    <source>
        <dbReference type="SAM" id="Phobius"/>
    </source>
</evidence>
<dbReference type="InterPro" id="IPR051337">
    <property type="entry name" value="OPA_Antiporter"/>
</dbReference>
<accession>C2ERC4</accession>
<keyword evidence="2" id="KW-0813">Transport</keyword>
<dbReference type="GO" id="GO:0035435">
    <property type="term" value="P:phosphate ion transmembrane transport"/>
    <property type="evidence" value="ECO:0007669"/>
    <property type="project" value="TreeGrafter"/>
</dbReference>
<evidence type="ECO:0000256" key="5">
    <source>
        <dbReference type="ARBA" id="ARBA00023136"/>
    </source>
</evidence>
<feature type="transmembrane region" description="Helical" evidence="6">
    <location>
        <begin position="190"/>
        <end position="209"/>
    </location>
</feature>
<feature type="transmembrane region" description="Helical" evidence="6">
    <location>
        <begin position="32"/>
        <end position="52"/>
    </location>
</feature>
<dbReference type="Proteomes" id="UP000004483">
    <property type="component" value="Unassembled WGS sequence"/>
</dbReference>
<feature type="transmembrane region" description="Helical" evidence="6">
    <location>
        <begin position="298"/>
        <end position="315"/>
    </location>
</feature>
<gene>
    <name evidence="8" type="ORF">HMPREF0549_0010</name>
</gene>
<dbReference type="Gene3D" id="1.20.1250.20">
    <property type="entry name" value="MFS general substrate transporter like domains"/>
    <property type="match status" value="2"/>
</dbReference>
<comment type="subcellular location">
    <subcellularLocation>
        <location evidence="1">Cell membrane</location>
        <topology evidence="1">Multi-pass membrane protein</topology>
    </subcellularLocation>
</comment>
<keyword evidence="4 6" id="KW-1133">Transmembrane helix</keyword>
<evidence type="ECO:0000256" key="4">
    <source>
        <dbReference type="ARBA" id="ARBA00022989"/>
    </source>
</evidence>
<name>C2ERC4_9LACO</name>
<dbReference type="Pfam" id="PF07690">
    <property type="entry name" value="MFS_1"/>
    <property type="match status" value="1"/>
</dbReference>
<dbReference type="GO" id="GO:0061513">
    <property type="term" value="F:glucose 6-phosphate:phosphate antiporter activity"/>
    <property type="evidence" value="ECO:0007669"/>
    <property type="project" value="TreeGrafter"/>
</dbReference>
<keyword evidence="5 6" id="KW-0472">Membrane</keyword>
<feature type="transmembrane region" description="Helical" evidence="6">
    <location>
        <begin position="381"/>
        <end position="397"/>
    </location>
</feature>
<proteinExistence type="predicted"/>
<dbReference type="PIRSF" id="PIRSF002808">
    <property type="entry name" value="Hexose_phosphate_transp"/>
    <property type="match status" value="1"/>
</dbReference>
<organism evidence="8 9">
    <name type="scientific">Limosilactobacillus vaginalis DSM 5837 = ATCC 49540</name>
    <dbReference type="NCBI Taxonomy" id="1423814"/>
    <lineage>
        <taxon>Bacteria</taxon>
        <taxon>Bacillati</taxon>
        <taxon>Bacillota</taxon>
        <taxon>Bacilli</taxon>
        <taxon>Lactobacillales</taxon>
        <taxon>Lactobacillaceae</taxon>
        <taxon>Limosilactobacillus</taxon>
    </lineage>
</organism>
<dbReference type="InterPro" id="IPR036259">
    <property type="entry name" value="MFS_trans_sf"/>
</dbReference>
<dbReference type="InterPro" id="IPR020846">
    <property type="entry name" value="MFS_dom"/>
</dbReference>
<feature type="transmembrane region" description="Helical" evidence="6">
    <location>
        <begin position="99"/>
        <end position="115"/>
    </location>
</feature>
<dbReference type="EMBL" id="ACGV01000002">
    <property type="protein sequence ID" value="EEJ41541.1"/>
    <property type="molecule type" value="Genomic_DNA"/>
</dbReference>
<feature type="transmembrane region" description="Helical" evidence="6">
    <location>
        <begin position="121"/>
        <end position="139"/>
    </location>
</feature>
<dbReference type="SUPFAM" id="SSF103473">
    <property type="entry name" value="MFS general substrate transporter"/>
    <property type="match status" value="1"/>
</dbReference>
<evidence type="ECO:0000256" key="1">
    <source>
        <dbReference type="ARBA" id="ARBA00004651"/>
    </source>
</evidence>